<proteinExistence type="inferred from homology"/>
<evidence type="ECO:0000256" key="1">
    <source>
        <dbReference type="ARBA" id="ARBA00004141"/>
    </source>
</evidence>
<gene>
    <name evidence="9" type="ORF">NDU88_006501</name>
</gene>
<dbReference type="PANTHER" id="PTHR23504:SF14">
    <property type="entry name" value="MAJOR FACILITATOR SUPERFAMILY DOMAIN-CONTAINING PROTEIN 9"/>
    <property type="match status" value="1"/>
</dbReference>
<dbReference type="InterPro" id="IPR001958">
    <property type="entry name" value="Tet-R_TetA/multi-R_MdtG-like"/>
</dbReference>
<evidence type="ECO:0000256" key="6">
    <source>
        <dbReference type="ARBA" id="ARBA00023136"/>
    </source>
</evidence>
<keyword evidence="10" id="KW-1185">Reference proteome</keyword>
<reference evidence="9" key="1">
    <citation type="journal article" date="2022" name="bioRxiv">
        <title>Sequencing and chromosome-scale assembly of the giantPleurodeles waltlgenome.</title>
        <authorList>
            <person name="Brown T."/>
            <person name="Elewa A."/>
            <person name="Iarovenko S."/>
            <person name="Subramanian E."/>
            <person name="Araus A.J."/>
            <person name="Petzold A."/>
            <person name="Susuki M."/>
            <person name="Suzuki K.-i.T."/>
            <person name="Hayashi T."/>
            <person name="Toyoda A."/>
            <person name="Oliveira C."/>
            <person name="Osipova E."/>
            <person name="Leigh N.D."/>
            <person name="Simon A."/>
            <person name="Yun M.H."/>
        </authorList>
    </citation>
    <scope>NUCLEOTIDE SEQUENCE</scope>
    <source>
        <strain evidence="9">20211129_DDA</strain>
        <tissue evidence="9">Liver</tissue>
    </source>
</reference>
<evidence type="ECO:0000256" key="2">
    <source>
        <dbReference type="ARBA" id="ARBA00008335"/>
    </source>
</evidence>
<dbReference type="SUPFAM" id="SSF103473">
    <property type="entry name" value="MFS general substrate transporter"/>
    <property type="match status" value="1"/>
</dbReference>
<evidence type="ECO:0000313" key="9">
    <source>
        <dbReference type="EMBL" id="KAJ1118306.1"/>
    </source>
</evidence>
<evidence type="ECO:0000313" key="10">
    <source>
        <dbReference type="Proteomes" id="UP001066276"/>
    </source>
</evidence>
<keyword evidence="6 7" id="KW-0472">Membrane</keyword>
<sequence>MDTEVSAVVFTPGGKRIRFITCLYVVGFLDLFGVSMVVPLLGHHIKSLGASPTAAGVIGALYGILQLFSSTLVGSWSDVVGRRVSLLFCILLSSLGYGLLGLSTNLYLFALARIPIGIFKHSLSISKALLSDLVSERDRPLVMGKFNSTSGMGFILGPVVGGYLTELEGGFYLASFLCASIFVLNAGLVWILPWKDNSDINNEGSLSSRATVVSSNAFVEIIPENMHWNLESKPVANGSEHYKTRQFLWTEVASVLKKIMKLACSELRDIFLVRLLMAIALMLYYSNFVLGIEERFGIKPKVSELRLTAEMCMLL</sequence>
<dbReference type="InterPro" id="IPR011701">
    <property type="entry name" value="MFS"/>
</dbReference>
<name>A0AAV7NQX1_PLEWA</name>
<dbReference type="PROSITE" id="PS50850">
    <property type="entry name" value="MFS"/>
    <property type="match status" value="1"/>
</dbReference>
<accession>A0AAV7NQX1</accession>
<evidence type="ECO:0000259" key="8">
    <source>
        <dbReference type="PROSITE" id="PS50850"/>
    </source>
</evidence>
<evidence type="ECO:0000256" key="3">
    <source>
        <dbReference type="ARBA" id="ARBA00022448"/>
    </source>
</evidence>
<evidence type="ECO:0000256" key="4">
    <source>
        <dbReference type="ARBA" id="ARBA00022692"/>
    </source>
</evidence>
<dbReference type="Pfam" id="PF07690">
    <property type="entry name" value="MFS_1"/>
    <property type="match status" value="1"/>
</dbReference>
<keyword evidence="3" id="KW-0813">Transport</keyword>
<comment type="subcellular location">
    <subcellularLocation>
        <location evidence="1">Membrane</location>
        <topology evidence="1">Multi-pass membrane protein</topology>
    </subcellularLocation>
</comment>
<feature type="domain" description="Major facilitator superfamily (MFS) profile" evidence="8">
    <location>
        <begin position="19"/>
        <end position="315"/>
    </location>
</feature>
<dbReference type="EMBL" id="JANPWB010000012">
    <property type="protein sequence ID" value="KAJ1118306.1"/>
    <property type="molecule type" value="Genomic_DNA"/>
</dbReference>
<keyword evidence="4 7" id="KW-0812">Transmembrane</keyword>
<evidence type="ECO:0000256" key="7">
    <source>
        <dbReference type="SAM" id="Phobius"/>
    </source>
</evidence>
<dbReference type="Proteomes" id="UP001066276">
    <property type="component" value="Chromosome 8"/>
</dbReference>
<feature type="transmembrane region" description="Helical" evidence="7">
    <location>
        <begin position="21"/>
        <end position="42"/>
    </location>
</feature>
<feature type="transmembrane region" description="Helical" evidence="7">
    <location>
        <begin position="267"/>
        <end position="285"/>
    </location>
</feature>
<protein>
    <recommendedName>
        <fullName evidence="8">Major facilitator superfamily (MFS) profile domain-containing protein</fullName>
    </recommendedName>
</protein>
<dbReference type="Gene3D" id="1.20.1250.20">
    <property type="entry name" value="MFS general substrate transporter like domains"/>
    <property type="match status" value="1"/>
</dbReference>
<dbReference type="PRINTS" id="PR01035">
    <property type="entry name" value="TCRTETA"/>
</dbReference>
<feature type="transmembrane region" description="Helical" evidence="7">
    <location>
        <begin position="171"/>
        <end position="192"/>
    </location>
</feature>
<evidence type="ECO:0000256" key="5">
    <source>
        <dbReference type="ARBA" id="ARBA00022989"/>
    </source>
</evidence>
<dbReference type="GO" id="GO:0022857">
    <property type="term" value="F:transmembrane transporter activity"/>
    <property type="evidence" value="ECO:0007669"/>
    <property type="project" value="InterPro"/>
</dbReference>
<feature type="transmembrane region" description="Helical" evidence="7">
    <location>
        <begin position="80"/>
        <end position="100"/>
    </location>
</feature>
<comment type="caution">
    <text evidence="9">The sequence shown here is derived from an EMBL/GenBank/DDBJ whole genome shotgun (WGS) entry which is preliminary data.</text>
</comment>
<dbReference type="InterPro" id="IPR020846">
    <property type="entry name" value="MFS_dom"/>
</dbReference>
<feature type="transmembrane region" description="Helical" evidence="7">
    <location>
        <begin position="48"/>
        <end position="68"/>
    </location>
</feature>
<dbReference type="InterPro" id="IPR036259">
    <property type="entry name" value="MFS_trans_sf"/>
</dbReference>
<dbReference type="PANTHER" id="PTHR23504">
    <property type="entry name" value="MAJOR FACILITATOR SUPERFAMILY DOMAIN-CONTAINING PROTEIN 10"/>
    <property type="match status" value="1"/>
</dbReference>
<comment type="similarity">
    <text evidence="2">Belongs to the major facilitator superfamily.</text>
</comment>
<dbReference type="GO" id="GO:0016020">
    <property type="term" value="C:membrane"/>
    <property type="evidence" value="ECO:0007669"/>
    <property type="project" value="UniProtKB-SubCell"/>
</dbReference>
<organism evidence="9 10">
    <name type="scientific">Pleurodeles waltl</name>
    <name type="common">Iberian ribbed newt</name>
    <dbReference type="NCBI Taxonomy" id="8319"/>
    <lineage>
        <taxon>Eukaryota</taxon>
        <taxon>Metazoa</taxon>
        <taxon>Chordata</taxon>
        <taxon>Craniata</taxon>
        <taxon>Vertebrata</taxon>
        <taxon>Euteleostomi</taxon>
        <taxon>Amphibia</taxon>
        <taxon>Batrachia</taxon>
        <taxon>Caudata</taxon>
        <taxon>Salamandroidea</taxon>
        <taxon>Salamandridae</taxon>
        <taxon>Pleurodelinae</taxon>
        <taxon>Pleurodeles</taxon>
    </lineage>
</organism>
<dbReference type="AlphaFoldDB" id="A0AAV7NQX1"/>
<keyword evidence="5 7" id="KW-1133">Transmembrane helix</keyword>